<evidence type="ECO:0000256" key="4">
    <source>
        <dbReference type="ARBA" id="ARBA00023163"/>
    </source>
</evidence>
<dbReference type="PRINTS" id="PR00039">
    <property type="entry name" value="HTHLYSR"/>
</dbReference>
<dbReference type="Pfam" id="PF03466">
    <property type="entry name" value="LysR_substrate"/>
    <property type="match status" value="1"/>
</dbReference>
<proteinExistence type="inferred from homology"/>
<dbReference type="Gene3D" id="3.40.190.290">
    <property type="match status" value="1"/>
</dbReference>
<keyword evidence="2" id="KW-0805">Transcription regulation</keyword>
<reference evidence="6 7" key="1">
    <citation type="submission" date="2018-05" db="EMBL/GenBank/DDBJ databases">
        <authorList>
            <person name="Zhang Y.-J."/>
        </authorList>
    </citation>
    <scope>NUCLEOTIDE SEQUENCE [LARGE SCALE GENOMIC DNA]</scope>
    <source>
        <strain evidence="6 7">CY04</strain>
    </source>
</reference>
<comment type="caution">
    <text evidence="6">The sequence shown here is derived from an EMBL/GenBank/DDBJ whole genome shotgun (WGS) entry which is preliminary data.</text>
</comment>
<evidence type="ECO:0000313" key="7">
    <source>
        <dbReference type="Proteomes" id="UP001429564"/>
    </source>
</evidence>
<dbReference type="SUPFAM" id="SSF53850">
    <property type="entry name" value="Periplasmic binding protein-like II"/>
    <property type="match status" value="1"/>
</dbReference>
<dbReference type="InterPro" id="IPR005119">
    <property type="entry name" value="LysR_subst-bd"/>
</dbReference>
<evidence type="ECO:0000256" key="2">
    <source>
        <dbReference type="ARBA" id="ARBA00023015"/>
    </source>
</evidence>
<dbReference type="PANTHER" id="PTHR30419">
    <property type="entry name" value="HTH-TYPE TRANSCRIPTIONAL REGULATOR YBHD"/>
    <property type="match status" value="1"/>
</dbReference>
<dbReference type="InterPro" id="IPR036388">
    <property type="entry name" value="WH-like_DNA-bd_sf"/>
</dbReference>
<dbReference type="PROSITE" id="PS50931">
    <property type="entry name" value="HTH_LYSR"/>
    <property type="match status" value="1"/>
</dbReference>
<protein>
    <recommendedName>
        <fullName evidence="5">HTH lysR-type domain-containing protein</fullName>
    </recommendedName>
</protein>
<keyword evidence="3" id="KW-0238">DNA-binding</keyword>
<dbReference type="SUPFAM" id="SSF46785">
    <property type="entry name" value="Winged helix' DNA-binding domain"/>
    <property type="match status" value="1"/>
</dbReference>
<accession>A0ABX0WG59</accession>
<sequence length="347" mass="37618">MNIASSSNVISRGKGVPFSRQLHLTYRQSRYLKNQKVASLDAFLLSILMRLSARQIEIFQMAYRQKSTRKAAEALHISQPAISRAVAELETEIGVALFDRSGRKFEPTAAAHSLQEAALKHYHGLERVRDAARQIASGMGGHLRVAALPVVADTRVASAAGRLMARHPALRIDVDVLNEDSCLAALREGRVDCVVISSDPGDPNLACIRAADVMPTAILHSDDKLSHLGKISLAELASVPQVMLPTHSPFRRAVEHMFDQAGEPFQVMAEAGTQSALIRMVAQGVGRAIVDQGSLNLVAEPEVIGVPLTVELKWPIRIVSPSASTGAPGLQKLVRELAEFDSIIRTR</sequence>
<evidence type="ECO:0000256" key="1">
    <source>
        <dbReference type="ARBA" id="ARBA00009437"/>
    </source>
</evidence>
<name>A0ABX0WG59_9RHOB</name>
<dbReference type="Pfam" id="PF00126">
    <property type="entry name" value="HTH_1"/>
    <property type="match status" value="1"/>
</dbReference>
<organism evidence="6 7">
    <name type="scientific">Parasedimentitalea denitrificans</name>
    <dbReference type="NCBI Taxonomy" id="2211118"/>
    <lineage>
        <taxon>Bacteria</taxon>
        <taxon>Pseudomonadati</taxon>
        <taxon>Pseudomonadota</taxon>
        <taxon>Alphaproteobacteria</taxon>
        <taxon>Rhodobacterales</taxon>
        <taxon>Paracoccaceae</taxon>
        <taxon>Parasedimentitalea</taxon>
    </lineage>
</organism>
<keyword evidence="7" id="KW-1185">Reference proteome</keyword>
<dbReference type="InterPro" id="IPR050950">
    <property type="entry name" value="HTH-type_LysR_regulators"/>
</dbReference>
<evidence type="ECO:0000256" key="3">
    <source>
        <dbReference type="ARBA" id="ARBA00023125"/>
    </source>
</evidence>
<comment type="similarity">
    <text evidence="1">Belongs to the LysR transcriptional regulatory family.</text>
</comment>
<dbReference type="InterPro" id="IPR000847">
    <property type="entry name" value="LysR_HTH_N"/>
</dbReference>
<dbReference type="EMBL" id="QHLQ01000036">
    <property type="protein sequence ID" value="NIZ63345.1"/>
    <property type="molecule type" value="Genomic_DNA"/>
</dbReference>
<gene>
    <name evidence="6" type="ORF">DL239_20465</name>
</gene>
<keyword evidence="4" id="KW-0804">Transcription</keyword>
<dbReference type="InterPro" id="IPR036390">
    <property type="entry name" value="WH_DNA-bd_sf"/>
</dbReference>
<dbReference type="Gene3D" id="1.10.10.10">
    <property type="entry name" value="Winged helix-like DNA-binding domain superfamily/Winged helix DNA-binding domain"/>
    <property type="match status" value="1"/>
</dbReference>
<dbReference type="Proteomes" id="UP001429564">
    <property type="component" value="Unassembled WGS sequence"/>
</dbReference>
<evidence type="ECO:0000259" key="5">
    <source>
        <dbReference type="PROSITE" id="PS50931"/>
    </source>
</evidence>
<dbReference type="CDD" id="cd05466">
    <property type="entry name" value="PBP2_LTTR_substrate"/>
    <property type="match status" value="1"/>
</dbReference>
<evidence type="ECO:0000313" key="6">
    <source>
        <dbReference type="EMBL" id="NIZ63345.1"/>
    </source>
</evidence>
<feature type="domain" description="HTH lysR-type" evidence="5">
    <location>
        <begin position="51"/>
        <end position="108"/>
    </location>
</feature>